<name>A0A0G3I3C4_LIBAF</name>
<dbReference type="EMBL" id="CP004021">
    <property type="protein sequence ID" value="AKK19750.1"/>
    <property type="molecule type" value="Genomic_DNA"/>
</dbReference>
<evidence type="ECO:0008006" key="3">
    <source>
        <dbReference type="Google" id="ProtNLM"/>
    </source>
</evidence>
<evidence type="ECO:0000313" key="2">
    <source>
        <dbReference type="Proteomes" id="UP000035503"/>
    </source>
</evidence>
<keyword evidence="2" id="KW-1185">Reference proteome</keyword>
<dbReference type="PROSITE" id="PS51257">
    <property type="entry name" value="PROKAR_LIPOPROTEIN"/>
    <property type="match status" value="1"/>
</dbReference>
<reference evidence="1 2" key="1">
    <citation type="journal article" date="2015" name="Genome Announc.">
        <title>Complete Genome Sequence of 'Candidatus Liberibacter africanus,' a Bacterium Associated with Citrus Huanglongbing.</title>
        <authorList>
            <person name="Lin H."/>
            <person name="Pietersen G."/>
            <person name="Han C."/>
            <person name="Read D.A."/>
            <person name="Lou B."/>
            <person name="Gupta G."/>
            <person name="Civerolo E.L."/>
        </authorList>
    </citation>
    <scope>NUCLEOTIDE SEQUENCE [LARGE SCALE GENOMIC DNA]</scope>
    <source>
        <strain evidence="1 2">PTSAPSY</strain>
    </source>
</reference>
<dbReference type="STRING" id="1277257.G293_00510"/>
<protein>
    <recommendedName>
        <fullName evidence="3">Lipoprotein</fullName>
    </recommendedName>
</protein>
<proteinExistence type="predicted"/>
<dbReference type="AlphaFoldDB" id="A0A0G3I3C4"/>
<accession>A0A0G3I3C4</accession>
<evidence type="ECO:0000313" key="1">
    <source>
        <dbReference type="EMBL" id="AKK19750.1"/>
    </source>
</evidence>
<dbReference type="RefSeq" id="WP_047263841.1">
    <property type="nucleotide sequence ID" value="NZ_CP004021.1"/>
</dbReference>
<dbReference type="Proteomes" id="UP000035503">
    <property type="component" value="Chromosome"/>
</dbReference>
<dbReference type="KEGG" id="lau:G293_00510"/>
<dbReference type="PATRIC" id="fig|1277257.4.peg.114"/>
<gene>
    <name evidence="1" type="ORF">G293_00510</name>
</gene>
<organism evidence="1 2">
    <name type="scientific">Candidatus Liberibacter africanus PTSAPSY</name>
    <dbReference type="NCBI Taxonomy" id="1277257"/>
    <lineage>
        <taxon>Bacteria</taxon>
        <taxon>Pseudomonadati</taxon>
        <taxon>Pseudomonadota</taxon>
        <taxon>Alphaproteobacteria</taxon>
        <taxon>Hyphomicrobiales</taxon>
        <taxon>Rhizobiaceae</taxon>
        <taxon>Liberibacter</taxon>
    </lineage>
</organism>
<sequence length="169" mass="19820">MQLKKIIIPTFIILLSGCAEEKTMNDINEFISNIEKHTKFRIDSLNSKNDLINNEIRRITIYNTNNGKFMRKLYEKMQEYTKILTNSIQTLTDDYQTIYSHAKELNEDKITIDTVNKFITFGNDMESYTEFMESTRKFKPERNTADDLINNTYSSAETAKVGSRWSKIV</sequence>